<proteinExistence type="inferred from homology"/>
<keyword evidence="8" id="KW-0472">Membrane</keyword>
<feature type="compositionally biased region" description="Gly residues" evidence="7">
    <location>
        <begin position="46"/>
        <end position="79"/>
    </location>
</feature>
<dbReference type="Proteomes" id="UP000001745">
    <property type="component" value="Unassembled WGS sequence"/>
</dbReference>
<feature type="transmembrane region" description="Helical" evidence="8">
    <location>
        <begin position="6"/>
        <end position="26"/>
    </location>
</feature>
<dbReference type="VEuPathDB" id="FungiDB:TSTA_099380"/>
<name>B8MMD2_TALSN</name>
<dbReference type="OMA" id="FEVMVWF"/>
<organism evidence="9 10">
    <name type="scientific">Talaromyces stipitatus (strain ATCC 10500 / CBS 375.48 / QM 6759 / NRRL 1006)</name>
    <name type="common">Penicillium stipitatum</name>
    <dbReference type="NCBI Taxonomy" id="441959"/>
    <lineage>
        <taxon>Eukaryota</taxon>
        <taxon>Fungi</taxon>
        <taxon>Dikarya</taxon>
        <taxon>Ascomycota</taxon>
        <taxon>Pezizomycotina</taxon>
        <taxon>Eurotiomycetes</taxon>
        <taxon>Eurotiomycetidae</taxon>
        <taxon>Eurotiales</taxon>
        <taxon>Trichocomaceae</taxon>
        <taxon>Talaromyces</taxon>
        <taxon>Talaromyces sect. Talaromyces</taxon>
    </lineage>
</organism>
<dbReference type="PANTHER" id="PTHR34002">
    <property type="entry name" value="BLR1656 PROTEIN"/>
    <property type="match status" value="1"/>
</dbReference>
<evidence type="ECO:0000256" key="2">
    <source>
        <dbReference type="ARBA" id="ARBA00037012"/>
    </source>
</evidence>
<dbReference type="OrthoDB" id="89349at2759"/>
<comment type="similarity">
    <text evidence="1 6">Belongs to the glycosyl hydrolase 12 (cellulase H) family.</text>
</comment>
<evidence type="ECO:0000256" key="4">
    <source>
        <dbReference type="ARBA" id="ARBA00041304"/>
    </source>
</evidence>
<evidence type="ECO:0000256" key="6">
    <source>
        <dbReference type="RuleBase" id="RU361163"/>
    </source>
</evidence>
<dbReference type="Gene3D" id="2.60.120.180">
    <property type="match status" value="1"/>
</dbReference>
<dbReference type="PANTHER" id="PTHR34002:SF9">
    <property type="entry name" value="XYLOGLUCAN-SPECIFIC ENDO-BETA-1,4-GLUCANASE A"/>
    <property type="match status" value="1"/>
</dbReference>
<feature type="region of interest" description="Disordered" evidence="7">
    <location>
        <begin position="35"/>
        <end position="84"/>
    </location>
</feature>
<dbReference type="eggNOG" id="ENOG502SH4Y">
    <property type="taxonomic scope" value="Eukaryota"/>
</dbReference>
<dbReference type="GO" id="GO:0033946">
    <property type="term" value="F:xyloglucan-specific endo-beta-1,4-glucanase activity"/>
    <property type="evidence" value="ECO:0007669"/>
    <property type="project" value="UniProtKB-EC"/>
</dbReference>
<dbReference type="HOGENOM" id="CLU_073364_0_0_1"/>
<dbReference type="PhylomeDB" id="B8MMD2"/>
<reference evidence="10" key="1">
    <citation type="journal article" date="2015" name="Genome Announc.">
        <title>Genome sequence of the AIDS-associated pathogen Penicillium marneffei (ATCC18224) and its near taxonomic relative Talaromyces stipitatus (ATCC10500).</title>
        <authorList>
            <person name="Nierman W.C."/>
            <person name="Fedorova-Abrams N.D."/>
            <person name="Andrianopoulos A."/>
        </authorList>
    </citation>
    <scope>NUCLEOTIDE SEQUENCE [LARGE SCALE GENOMIC DNA]</scope>
    <source>
        <strain evidence="10">ATCC 10500 / CBS 375.48 / QM 6759 / NRRL 1006</strain>
    </source>
</reference>
<sequence length="359" mass="37987">MAFRWIVNAGLIAIPIGSTLGVLFGIDASRHAAGQAPLFSPPDDGTGSGGSGSGSGSGGSGGSGGGNIPPDSTGGGHGGSHSNDTELGVTVSTYCSLTYGILPPAKGGLNYSLNPNQWGVLAQDGPDAPSGLCMNVTTFNNQTYPTKTSAPEWTVTWKYDMGPETQPVHAYPNIQVLDGLPVTLSDVKAVNFDMAWIYNLGNETKPTSDTPEFDSISLNTNVAIDMFFDGNETNASNSSLAAYEIMVWFAHYGNAAQAIGNSSGIVERKIINQTEFDLYHGSHIIDGKTQNVFTWVASENIESFYGDISPLITELTSKTGTEYPKESDYMGSFGFGTEAYSANQFVTFHVPRLEVNIQT</sequence>
<dbReference type="InterPro" id="IPR013320">
    <property type="entry name" value="ConA-like_dom_sf"/>
</dbReference>
<dbReference type="RefSeq" id="XP_002485924.1">
    <property type="nucleotide sequence ID" value="XM_002485879.1"/>
</dbReference>
<dbReference type="EC" id="3.2.1.151" evidence="3"/>
<keyword evidence="6" id="KW-0119">Carbohydrate metabolism</keyword>
<evidence type="ECO:0000256" key="1">
    <source>
        <dbReference type="ARBA" id="ARBA00005519"/>
    </source>
</evidence>
<accession>B8MMD2</accession>
<dbReference type="AlphaFoldDB" id="B8MMD2"/>
<gene>
    <name evidence="9" type="ORF">TSTA_099380</name>
</gene>
<protein>
    <recommendedName>
        <fullName evidence="3">xyloglucan-specific endo-beta-1,4-glucanase</fullName>
        <ecNumber evidence="3">3.2.1.151</ecNumber>
    </recommendedName>
    <alternativeName>
        <fullName evidence="4">Xyloglucanase A</fullName>
    </alternativeName>
    <alternativeName>
        <fullName evidence="5">Xyloglucanendohydrolase A</fullName>
    </alternativeName>
</protein>
<dbReference type="GeneID" id="8104016"/>
<keyword evidence="8" id="KW-0812">Transmembrane</keyword>
<dbReference type="SUPFAM" id="SSF49899">
    <property type="entry name" value="Concanavalin A-like lectins/glucanases"/>
    <property type="match status" value="1"/>
</dbReference>
<dbReference type="InterPro" id="IPR013319">
    <property type="entry name" value="GH11/12"/>
</dbReference>
<evidence type="ECO:0000256" key="8">
    <source>
        <dbReference type="SAM" id="Phobius"/>
    </source>
</evidence>
<dbReference type="InterPro" id="IPR002594">
    <property type="entry name" value="GH12"/>
</dbReference>
<comment type="catalytic activity">
    <reaction evidence="2">
        <text>xyloglucan + H2O = xyloglucan oligosaccharides.</text>
        <dbReference type="EC" id="3.2.1.151"/>
    </reaction>
</comment>
<keyword evidence="8" id="KW-1133">Transmembrane helix</keyword>
<keyword evidence="6" id="KW-0378">Hydrolase</keyword>
<evidence type="ECO:0000256" key="5">
    <source>
        <dbReference type="ARBA" id="ARBA00043018"/>
    </source>
</evidence>
<evidence type="ECO:0000256" key="7">
    <source>
        <dbReference type="SAM" id="MobiDB-lite"/>
    </source>
</evidence>
<evidence type="ECO:0000256" key="3">
    <source>
        <dbReference type="ARBA" id="ARBA00038882"/>
    </source>
</evidence>
<dbReference type="GO" id="GO:0008810">
    <property type="term" value="F:cellulase activity"/>
    <property type="evidence" value="ECO:0007669"/>
    <property type="project" value="InterPro"/>
</dbReference>
<evidence type="ECO:0000313" key="10">
    <source>
        <dbReference type="Proteomes" id="UP000001745"/>
    </source>
</evidence>
<evidence type="ECO:0000313" key="9">
    <source>
        <dbReference type="EMBL" id="EED13686.1"/>
    </source>
</evidence>
<dbReference type="GO" id="GO:0000272">
    <property type="term" value="P:polysaccharide catabolic process"/>
    <property type="evidence" value="ECO:0007669"/>
    <property type="project" value="UniProtKB-KW"/>
</dbReference>
<dbReference type="Pfam" id="PF01670">
    <property type="entry name" value="Glyco_hydro_12"/>
    <property type="match status" value="1"/>
</dbReference>
<keyword evidence="6" id="KW-0624">Polysaccharide degradation</keyword>
<dbReference type="STRING" id="441959.B8MMD2"/>
<keyword evidence="6" id="KW-0326">Glycosidase</keyword>
<dbReference type="EMBL" id="EQ962658">
    <property type="protein sequence ID" value="EED13686.1"/>
    <property type="molecule type" value="Genomic_DNA"/>
</dbReference>
<keyword evidence="10" id="KW-1185">Reference proteome</keyword>
<dbReference type="InParanoid" id="B8MMD2"/>